<dbReference type="PANTHER" id="PTHR43685:SF5">
    <property type="entry name" value="GLYCOSYLTRANSFERASE EPSE-RELATED"/>
    <property type="match status" value="1"/>
</dbReference>
<proteinExistence type="inferred from homology"/>
<protein>
    <submittedName>
        <fullName evidence="5">Glycosyl transferase family 2</fullName>
    </submittedName>
</protein>
<dbReference type="Gene3D" id="3.90.550.10">
    <property type="entry name" value="Spore Coat Polysaccharide Biosynthesis Protein SpsA, Chain A"/>
    <property type="match status" value="1"/>
</dbReference>
<dbReference type="PATRIC" id="fig|398512.5.peg.2187"/>
<evidence type="ECO:0000256" key="1">
    <source>
        <dbReference type="ARBA" id="ARBA00006739"/>
    </source>
</evidence>
<organism evidence="5 6">
    <name type="scientific">Pseudobacteroides cellulosolvens ATCC 35603 = DSM 2933</name>
    <dbReference type="NCBI Taxonomy" id="398512"/>
    <lineage>
        <taxon>Bacteria</taxon>
        <taxon>Bacillati</taxon>
        <taxon>Bacillota</taxon>
        <taxon>Clostridia</taxon>
        <taxon>Eubacteriales</taxon>
        <taxon>Oscillospiraceae</taxon>
        <taxon>Pseudobacteroides</taxon>
    </lineage>
</organism>
<dbReference type="OrthoDB" id="9815829at2"/>
<evidence type="ECO:0000259" key="4">
    <source>
        <dbReference type="Pfam" id="PF00535"/>
    </source>
</evidence>
<comment type="caution">
    <text evidence="5">The sequence shown here is derived from an EMBL/GenBank/DDBJ whole genome shotgun (WGS) entry which is preliminary data.</text>
</comment>
<evidence type="ECO:0000313" key="5">
    <source>
        <dbReference type="EMBL" id="KNY26831.1"/>
    </source>
</evidence>
<dbReference type="STRING" id="398512.Bccel_2096"/>
<dbReference type="InterPro" id="IPR001173">
    <property type="entry name" value="Glyco_trans_2-like"/>
</dbReference>
<dbReference type="GO" id="GO:0016757">
    <property type="term" value="F:glycosyltransferase activity"/>
    <property type="evidence" value="ECO:0007669"/>
    <property type="project" value="UniProtKB-KW"/>
</dbReference>
<keyword evidence="2" id="KW-0328">Glycosyltransferase</keyword>
<name>A0A0L6JM01_9FIRM</name>
<sequence>MKDNTFSVLISIYYKENPDFLKQSLNSVFEQTLRPSEVVLVKDGELTNELEEVISQFSSRYPHIFRIIALEKNVGLGEALRIGLLHCTYEIVARMDSDDVCLPLRFEKQMSVLQKDTSIDITGSFIAEFENRIDEITSIRKVPCEFGDIATKARYRNPFNHQTVMFRKSAVIIAGNYKSFLWYEDYYLWVRMLIQNHKAVNIPEVLVYVRTGTSMFKRRGGFNVFINEVRFQKELLKLNFISVLELTYNIVTRGLVRLLPVSLRKLVYSLFLREKRNLNDQVNAVNTNN</sequence>
<feature type="domain" description="Glycosyltransferase 2-like" evidence="4">
    <location>
        <begin position="8"/>
        <end position="145"/>
    </location>
</feature>
<evidence type="ECO:0000313" key="6">
    <source>
        <dbReference type="Proteomes" id="UP000036923"/>
    </source>
</evidence>
<keyword evidence="6" id="KW-1185">Reference proteome</keyword>
<dbReference type="AlphaFoldDB" id="A0A0L6JM01"/>
<dbReference type="PANTHER" id="PTHR43685">
    <property type="entry name" value="GLYCOSYLTRANSFERASE"/>
    <property type="match status" value="1"/>
</dbReference>
<gene>
    <name evidence="5" type="ORF">Bccel_2096</name>
</gene>
<dbReference type="eggNOG" id="COG1215">
    <property type="taxonomic scope" value="Bacteria"/>
</dbReference>
<evidence type="ECO:0000256" key="3">
    <source>
        <dbReference type="ARBA" id="ARBA00022679"/>
    </source>
</evidence>
<evidence type="ECO:0000256" key="2">
    <source>
        <dbReference type="ARBA" id="ARBA00022676"/>
    </source>
</evidence>
<dbReference type="SUPFAM" id="SSF53448">
    <property type="entry name" value="Nucleotide-diphospho-sugar transferases"/>
    <property type="match status" value="1"/>
</dbReference>
<keyword evidence="3 5" id="KW-0808">Transferase</keyword>
<dbReference type="InterPro" id="IPR050834">
    <property type="entry name" value="Glycosyltransf_2"/>
</dbReference>
<dbReference type="Pfam" id="PF00535">
    <property type="entry name" value="Glycos_transf_2"/>
    <property type="match status" value="1"/>
</dbReference>
<dbReference type="InterPro" id="IPR029044">
    <property type="entry name" value="Nucleotide-diphossugar_trans"/>
</dbReference>
<accession>A0A0L6JM01</accession>
<comment type="similarity">
    <text evidence="1">Belongs to the glycosyltransferase 2 family.</text>
</comment>
<reference evidence="6" key="1">
    <citation type="submission" date="2015-07" db="EMBL/GenBank/DDBJ databases">
        <title>Near-Complete Genome Sequence of the Cellulolytic Bacterium Bacteroides (Pseudobacteroides) cellulosolvens ATCC 35603.</title>
        <authorList>
            <person name="Dassa B."/>
            <person name="Utturkar S.M."/>
            <person name="Klingeman D.M."/>
            <person name="Hurt R.A."/>
            <person name="Keller M."/>
            <person name="Xu J."/>
            <person name="Reddy Y.H.K."/>
            <person name="Borovok I."/>
            <person name="Grinberg I.R."/>
            <person name="Lamed R."/>
            <person name="Zhivin O."/>
            <person name="Bayer E.A."/>
            <person name="Brown S.D."/>
        </authorList>
    </citation>
    <scope>NUCLEOTIDE SEQUENCE [LARGE SCALE GENOMIC DNA]</scope>
    <source>
        <strain evidence="6">DSM 2933</strain>
    </source>
</reference>
<dbReference type="EMBL" id="LGTC01000001">
    <property type="protein sequence ID" value="KNY26831.1"/>
    <property type="molecule type" value="Genomic_DNA"/>
</dbReference>
<dbReference type="RefSeq" id="WP_050753338.1">
    <property type="nucleotide sequence ID" value="NZ_KN050764.1"/>
</dbReference>
<dbReference type="Proteomes" id="UP000036923">
    <property type="component" value="Unassembled WGS sequence"/>
</dbReference>